<proteinExistence type="predicted"/>
<dbReference type="SUPFAM" id="SSF46785">
    <property type="entry name" value="Winged helix' DNA-binding domain"/>
    <property type="match status" value="1"/>
</dbReference>
<dbReference type="InterPro" id="IPR036388">
    <property type="entry name" value="WH-like_DNA-bd_sf"/>
</dbReference>
<evidence type="ECO:0000313" key="3">
    <source>
        <dbReference type="Proteomes" id="UP000192900"/>
    </source>
</evidence>
<dbReference type="InterPro" id="IPR036390">
    <property type="entry name" value="WH_DNA-bd_sf"/>
</dbReference>
<dbReference type="Gene3D" id="1.10.10.10">
    <property type="entry name" value="Winged helix-like DNA-binding domain superfamily/Winged helix DNA-binding domain"/>
    <property type="match status" value="1"/>
</dbReference>
<dbReference type="GO" id="GO:0032791">
    <property type="term" value="F:lead ion binding"/>
    <property type="evidence" value="ECO:0007669"/>
    <property type="project" value="TreeGrafter"/>
</dbReference>
<dbReference type="RefSeq" id="WP_085070589.1">
    <property type="nucleotide sequence ID" value="NZ_CP019706.1"/>
</dbReference>
<name>A0A1W6B6I6_9GAMM</name>
<dbReference type="GO" id="GO:0003677">
    <property type="term" value="F:DNA binding"/>
    <property type="evidence" value="ECO:0007669"/>
    <property type="project" value="TreeGrafter"/>
</dbReference>
<accession>A0A1W6B6I6</accession>
<dbReference type="GO" id="GO:0046686">
    <property type="term" value="P:response to cadmium ion"/>
    <property type="evidence" value="ECO:0007669"/>
    <property type="project" value="TreeGrafter"/>
</dbReference>
<dbReference type="STRING" id="1891675.B1H58_12095"/>
<organism evidence="2 3">
    <name type="scientific">Pantoea alhagi</name>
    <dbReference type="NCBI Taxonomy" id="1891675"/>
    <lineage>
        <taxon>Bacteria</taxon>
        <taxon>Pseudomonadati</taxon>
        <taxon>Pseudomonadota</taxon>
        <taxon>Gammaproteobacteria</taxon>
        <taxon>Enterobacterales</taxon>
        <taxon>Erwiniaceae</taxon>
        <taxon>Pantoea</taxon>
    </lineage>
</organism>
<dbReference type="PANTHER" id="PTHR39168">
    <property type="entry name" value="TRANSCRIPTIONAL REGULATOR-RELATED"/>
    <property type="match status" value="1"/>
</dbReference>
<dbReference type="InterPro" id="IPR011991">
    <property type="entry name" value="ArsR-like_HTH"/>
</dbReference>
<dbReference type="SMART" id="SM00418">
    <property type="entry name" value="HTH_ARSR"/>
    <property type="match status" value="1"/>
</dbReference>
<dbReference type="GO" id="GO:0010288">
    <property type="term" value="P:response to lead ion"/>
    <property type="evidence" value="ECO:0007669"/>
    <property type="project" value="TreeGrafter"/>
</dbReference>
<dbReference type="CDD" id="cd00090">
    <property type="entry name" value="HTH_ARSR"/>
    <property type="match status" value="1"/>
</dbReference>
<dbReference type="GO" id="GO:0003700">
    <property type="term" value="F:DNA-binding transcription factor activity"/>
    <property type="evidence" value="ECO:0007669"/>
    <property type="project" value="InterPro"/>
</dbReference>
<dbReference type="Proteomes" id="UP000192900">
    <property type="component" value="Chromosome"/>
</dbReference>
<gene>
    <name evidence="2" type="ORF">B1H58_12095</name>
</gene>
<evidence type="ECO:0000313" key="2">
    <source>
        <dbReference type="EMBL" id="ARJ42691.1"/>
    </source>
</evidence>
<evidence type="ECO:0000259" key="1">
    <source>
        <dbReference type="PROSITE" id="PS50987"/>
    </source>
</evidence>
<dbReference type="GO" id="GO:0097063">
    <property type="term" value="F:cadmium ion sensor activity"/>
    <property type="evidence" value="ECO:0007669"/>
    <property type="project" value="TreeGrafter"/>
</dbReference>
<keyword evidence="3" id="KW-1185">Reference proteome</keyword>
<feature type="domain" description="HTH arsR-type" evidence="1">
    <location>
        <begin position="14"/>
        <end position="108"/>
    </location>
</feature>
<dbReference type="EMBL" id="CP019706">
    <property type="protein sequence ID" value="ARJ42691.1"/>
    <property type="molecule type" value="Genomic_DNA"/>
</dbReference>
<reference evidence="2 3" key="1">
    <citation type="submission" date="2017-02" db="EMBL/GenBank/DDBJ databases">
        <title>Complete genome sequence of the drought resistance-promoting endophyte Pantoea alhagi LTYR-11Z.</title>
        <authorList>
            <person name="Zhang L."/>
        </authorList>
    </citation>
    <scope>NUCLEOTIDE SEQUENCE [LARGE SCALE GENOMIC DNA]</scope>
    <source>
        <strain evidence="2 3">LTYR-11Z</strain>
    </source>
</reference>
<dbReference type="KEGG" id="palh:B1H58_12095"/>
<dbReference type="PROSITE" id="PS50987">
    <property type="entry name" value="HTH_ARSR_2"/>
    <property type="match status" value="1"/>
</dbReference>
<dbReference type="Pfam" id="PF12840">
    <property type="entry name" value="HTH_20"/>
    <property type="match status" value="1"/>
</dbReference>
<sequence length="238" mass="26094">MALRSEKNADTQDLCQPEDLLAATAAVMADKSRARMLCVLMDGRAWTATELSAAADISPSTASAHLAKLTAQRFVVCLAQGRHRYYRLSSVAVADLLERLMEISWSGQAAPRITTPDYLRRARTCYDHLAGEVAVSLYQGLTERGWLTVDGNRLTGTGNRELTTLGLAMPPSGLRRKFSCACLDWSERRYHLGGALGAALLSWFEQQRWIEKDVGSRCVHITAKGAAGLKRHFGVNAV</sequence>
<dbReference type="PANTHER" id="PTHR39168:SF1">
    <property type="entry name" value="TRANSCRIPTIONAL REGULATORY PROTEIN"/>
    <property type="match status" value="1"/>
</dbReference>
<protein>
    <submittedName>
        <fullName evidence="2">Transcriptional regulator</fullName>
    </submittedName>
</protein>
<dbReference type="OrthoDB" id="9797716at2"/>
<dbReference type="InterPro" id="IPR001845">
    <property type="entry name" value="HTH_ArsR_DNA-bd_dom"/>
</dbReference>
<dbReference type="InterPro" id="IPR052543">
    <property type="entry name" value="HTH_Metal-responsive_Reg"/>
</dbReference>
<dbReference type="AlphaFoldDB" id="A0A1W6B6I6"/>